<name>A0A927N4V0_9ACTN</name>
<gene>
    <name evidence="1" type="ORF">HEB94_005830</name>
</gene>
<evidence type="ECO:0000313" key="2">
    <source>
        <dbReference type="Proteomes" id="UP000638648"/>
    </source>
</evidence>
<evidence type="ECO:0000313" key="1">
    <source>
        <dbReference type="EMBL" id="MBE1608982.1"/>
    </source>
</evidence>
<sequence>MATSGDTHLAIDNLNHFLLETAFEVIGAVAPDRRPLRRPGRAGLRKMHAILHGPIL</sequence>
<dbReference type="EMBL" id="JADBEM010000001">
    <property type="protein sequence ID" value="MBE1608982.1"/>
    <property type="molecule type" value="Genomic_DNA"/>
</dbReference>
<dbReference type="Proteomes" id="UP000638648">
    <property type="component" value="Unassembled WGS sequence"/>
</dbReference>
<reference evidence="1" key="1">
    <citation type="submission" date="2020-10" db="EMBL/GenBank/DDBJ databases">
        <title>Sequencing the genomes of 1000 actinobacteria strains.</title>
        <authorList>
            <person name="Klenk H.-P."/>
        </authorList>
    </citation>
    <scope>NUCLEOTIDE SEQUENCE</scope>
    <source>
        <strain evidence="1">DSM 45354</strain>
    </source>
</reference>
<accession>A0A927N4V0</accession>
<keyword evidence="2" id="KW-1185">Reference proteome</keyword>
<organism evidence="1 2">
    <name type="scientific">Actinopolymorpha pittospori</name>
    <dbReference type="NCBI Taxonomy" id="648752"/>
    <lineage>
        <taxon>Bacteria</taxon>
        <taxon>Bacillati</taxon>
        <taxon>Actinomycetota</taxon>
        <taxon>Actinomycetes</taxon>
        <taxon>Propionibacteriales</taxon>
        <taxon>Actinopolymorphaceae</taxon>
        <taxon>Actinopolymorpha</taxon>
    </lineage>
</organism>
<comment type="caution">
    <text evidence="1">The sequence shown here is derived from an EMBL/GenBank/DDBJ whole genome shotgun (WGS) entry which is preliminary data.</text>
</comment>
<proteinExistence type="predicted"/>
<dbReference type="AlphaFoldDB" id="A0A927N4V0"/>
<protein>
    <submittedName>
        <fullName evidence="1">Uncharacterized protein</fullName>
    </submittedName>
</protein>